<protein>
    <recommendedName>
        <fullName evidence="1">DUF8021 domain-containing protein</fullName>
    </recommendedName>
</protein>
<evidence type="ECO:0000313" key="3">
    <source>
        <dbReference type="Proteomes" id="UP001174934"/>
    </source>
</evidence>
<dbReference type="AlphaFoldDB" id="A0AA40C923"/>
<comment type="caution">
    <text evidence="2">The sequence shown here is derived from an EMBL/GenBank/DDBJ whole genome shotgun (WGS) entry which is preliminary data.</text>
</comment>
<dbReference type="InterPro" id="IPR058334">
    <property type="entry name" value="DUF8021"/>
</dbReference>
<organism evidence="2 3">
    <name type="scientific">Bombardia bombarda</name>
    <dbReference type="NCBI Taxonomy" id="252184"/>
    <lineage>
        <taxon>Eukaryota</taxon>
        <taxon>Fungi</taxon>
        <taxon>Dikarya</taxon>
        <taxon>Ascomycota</taxon>
        <taxon>Pezizomycotina</taxon>
        <taxon>Sordariomycetes</taxon>
        <taxon>Sordariomycetidae</taxon>
        <taxon>Sordariales</taxon>
        <taxon>Lasiosphaeriaceae</taxon>
        <taxon>Bombardia</taxon>
    </lineage>
</organism>
<dbReference type="Proteomes" id="UP001174934">
    <property type="component" value="Unassembled WGS sequence"/>
</dbReference>
<accession>A0AA40C923</accession>
<sequence length="269" mass="29334">MIGPGFLVLGVRAECDRVALLETVDEWLLGLSMGQGGPLQNIADDFVYMQNNKTIGIVSGVIGNILKIDHNRTIVDMVNCATYTEVISTTSQKPWVVGTQIRHHAGDNSVSMIDTVASTTGSWFFNASQTLHYVEQENWGLIEPAKRDARETLKAAADAYLDMWSNKSAIDAVPWGTPCTRLEGSAYTGKGLPDDSCKVGVPSNNTQPPNSARRYVIDGSFGAISVLCVFEHLGNAADSHEFRLENGKLRYVHTMTIANSTAYEYLLDG</sequence>
<name>A0AA40C923_9PEZI</name>
<evidence type="ECO:0000313" key="2">
    <source>
        <dbReference type="EMBL" id="KAK0629525.1"/>
    </source>
</evidence>
<keyword evidence="3" id="KW-1185">Reference proteome</keyword>
<reference evidence="2" key="1">
    <citation type="submission" date="2023-06" db="EMBL/GenBank/DDBJ databases">
        <title>Genome-scale phylogeny and comparative genomics of the fungal order Sordariales.</title>
        <authorList>
            <consortium name="Lawrence Berkeley National Laboratory"/>
            <person name="Hensen N."/>
            <person name="Bonometti L."/>
            <person name="Westerberg I."/>
            <person name="Brannstrom I.O."/>
            <person name="Guillou S."/>
            <person name="Cros-Aarteil S."/>
            <person name="Calhoun S."/>
            <person name="Haridas S."/>
            <person name="Kuo A."/>
            <person name="Mondo S."/>
            <person name="Pangilinan J."/>
            <person name="Riley R."/>
            <person name="LaButti K."/>
            <person name="Andreopoulos B."/>
            <person name="Lipzen A."/>
            <person name="Chen C."/>
            <person name="Yanf M."/>
            <person name="Daum C."/>
            <person name="Ng V."/>
            <person name="Clum A."/>
            <person name="Steindorff A."/>
            <person name="Ohm R."/>
            <person name="Martin F."/>
            <person name="Silar P."/>
            <person name="Natvig D."/>
            <person name="Lalanne C."/>
            <person name="Gautier V."/>
            <person name="Ament-velasquez S.L."/>
            <person name="Kruys A."/>
            <person name="Hutchinson M.I."/>
            <person name="Powell A.J."/>
            <person name="Barry K."/>
            <person name="Miller A.N."/>
            <person name="Grigoriev I.V."/>
            <person name="Debuchy R."/>
            <person name="Gladieux P."/>
            <person name="Thoren M.H."/>
            <person name="Johannesson H."/>
        </authorList>
    </citation>
    <scope>NUCLEOTIDE SEQUENCE</scope>
    <source>
        <strain evidence="2">SMH3391-2</strain>
    </source>
</reference>
<evidence type="ECO:0000259" key="1">
    <source>
        <dbReference type="Pfam" id="PF26061"/>
    </source>
</evidence>
<dbReference type="EMBL" id="JAULSR010000002">
    <property type="protein sequence ID" value="KAK0629525.1"/>
    <property type="molecule type" value="Genomic_DNA"/>
</dbReference>
<proteinExistence type="predicted"/>
<gene>
    <name evidence="2" type="ORF">B0T17DRAFT_589271</name>
</gene>
<dbReference type="Pfam" id="PF26061">
    <property type="entry name" value="DUF8021"/>
    <property type="match status" value="1"/>
</dbReference>
<feature type="domain" description="DUF8021" evidence="1">
    <location>
        <begin position="146"/>
        <end position="256"/>
    </location>
</feature>